<keyword evidence="2" id="KW-1185">Reference proteome</keyword>
<organism evidence="1 2">
    <name type="scientific">Gigaspora margarita</name>
    <dbReference type="NCBI Taxonomy" id="4874"/>
    <lineage>
        <taxon>Eukaryota</taxon>
        <taxon>Fungi</taxon>
        <taxon>Fungi incertae sedis</taxon>
        <taxon>Mucoromycota</taxon>
        <taxon>Glomeromycotina</taxon>
        <taxon>Glomeromycetes</taxon>
        <taxon>Diversisporales</taxon>
        <taxon>Gigasporaceae</taxon>
        <taxon>Gigaspora</taxon>
    </lineage>
</organism>
<protein>
    <submittedName>
        <fullName evidence="1">23810_t:CDS:1</fullName>
    </submittedName>
</protein>
<dbReference type="EMBL" id="CAJVQB010054428">
    <property type="protein sequence ID" value="CAG8836817.1"/>
    <property type="molecule type" value="Genomic_DNA"/>
</dbReference>
<reference evidence="1 2" key="1">
    <citation type="submission" date="2021-06" db="EMBL/GenBank/DDBJ databases">
        <authorList>
            <person name="Kallberg Y."/>
            <person name="Tangrot J."/>
            <person name="Rosling A."/>
        </authorList>
    </citation>
    <scope>NUCLEOTIDE SEQUENCE [LARGE SCALE GENOMIC DNA]</scope>
    <source>
        <strain evidence="1 2">120-4 pot B 10/14</strain>
    </source>
</reference>
<dbReference type="Proteomes" id="UP000789901">
    <property type="component" value="Unassembled WGS sequence"/>
</dbReference>
<proteinExistence type="predicted"/>
<gene>
    <name evidence="1" type="ORF">GMARGA_LOCUS33221</name>
</gene>
<comment type="caution">
    <text evidence="1">The sequence shown here is derived from an EMBL/GenBank/DDBJ whole genome shotgun (WGS) entry which is preliminary data.</text>
</comment>
<sequence length="92" mass="10799">DNKTVVGDNKNIEAEIFVEKIGKIDQKVLDEACETWMEMVYFFKQKSKAYKQKDQEIESLFVLATTGLDYKEDIKGSENYELEPLDTLYYEI</sequence>
<accession>A0ABN7WNT4</accession>
<feature type="non-terminal residue" evidence="1">
    <location>
        <position position="1"/>
    </location>
</feature>
<evidence type="ECO:0000313" key="1">
    <source>
        <dbReference type="EMBL" id="CAG8836817.1"/>
    </source>
</evidence>
<name>A0ABN7WNT4_GIGMA</name>
<evidence type="ECO:0000313" key="2">
    <source>
        <dbReference type="Proteomes" id="UP000789901"/>
    </source>
</evidence>